<dbReference type="InterPro" id="IPR001732">
    <property type="entry name" value="UDP-Glc/GDP-Man_DH_N"/>
</dbReference>
<dbReference type="Pfam" id="PF03720">
    <property type="entry name" value="UDPG_MGDP_dh_C"/>
    <property type="match status" value="1"/>
</dbReference>
<evidence type="ECO:0000256" key="8">
    <source>
        <dbReference type="PIRSR" id="PIRSR500134-1"/>
    </source>
</evidence>
<dbReference type="InterPro" id="IPR014026">
    <property type="entry name" value="UDP-Glc/GDP-Man_DH_dimer"/>
</dbReference>
<dbReference type="AlphaFoldDB" id="A0A1H0QCC7"/>
<dbReference type="EC" id="1.1.1.22" evidence="3 7"/>
<feature type="binding site" evidence="9">
    <location>
        <position position="320"/>
    </location>
    <ligand>
        <name>substrate</name>
    </ligand>
</feature>
<dbReference type="Pfam" id="PF00984">
    <property type="entry name" value="UDPG_MGDP_dh"/>
    <property type="match status" value="1"/>
</dbReference>
<dbReference type="GO" id="GO:0006065">
    <property type="term" value="P:UDP-glucuronate biosynthetic process"/>
    <property type="evidence" value="ECO:0007669"/>
    <property type="project" value="UniProtKB-UniPathway"/>
</dbReference>
<evidence type="ECO:0000256" key="1">
    <source>
        <dbReference type="ARBA" id="ARBA00004701"/>
    </source>
</evidence>
<feature type="binding site" evidence="10">
    <location>
        <position position="327"/>
    </location>
    <ligand>
        <name>NAD(+)</name>
        <dbReference type="ChEBI" id="CHEBI:57540"/>
    </ligand>
</feature>
<dbReference type="InterPro" id="IPR017476">
    <property type="entry name" value="UDP-Glc/GDP-Man"/>
</dbReference>
<dbReference type="EMBL" id="FNJU01000001">
    <property type="protein sequence ID" value="SDP15021.1"/>
    <property type="molecule type" value="Genomic_DNA"/>
</dbReference>
<evidence type="ECO:0000256" key="7">
    <source>
        <dbReference type="PIRNR" id="PIRNR000124"/>
    </source>
</evidence>
<dbReference type="SUPFAM" id="SSF48179">
    <property type="entry name" value="6-phosphogluconate dehydrogenase C-terminal domain-like"/>
    <property type="match status" value="1"/>
</dbReference>
<evidence type="ECO:0000313" key="13">
    <source>
        <dbReference type="Proteomes" id="UP000199159"/>
    </source>
</evidence>
<keyword evidence="13" id="KW-1185">Reference proteome</keyword>
<feature type="binding site" evidence="10">
    <location>
        <position position="153"/>
    </location>
    <ligand>
        <name>NAD(+)</name>
        <dbReference type="ChEBI" id="CHEBI:57540"/>
    </ligand>
</feature>
<dbReference type="Gene3D" id="3.40.50.720">
    <property type="entry name" value="NAD(P)-binding Rossmann-like Domain"/>
    <property type="match status" value="2"/>
</dbReference>
<feature type="domain" description="UDP-glucose/GDP-mannose dehydrogenase C-terminal" evidence="11">
    <location>
        <begin position="313"/>
        <end position="413"/>
    </location>
</feature>
<dbReference type="UniPathway" id="UPA00038">
    <property type="reaction ID" value="UER00491"/>
</dbReference>
<dbReference type="PANTHER" id="PTHR43750:SF3">
    <property type="entry name" value="UDP-GLUCOSE 6-DEHYDROGENASE TUAD"/>
    <property type="match status" value="1"/>
</dbReference>
<dbReference type="SUPFAM" id="SSF51735">
    <property type="entry name" value="NAD(P)-binding Rossmann-fold domains"/>
    <property type="match status" value="1"/>
</dbReference>
<dbReference type="PANTHER" id="PTHR43750">
    <property type="entry name" value="UDP-GLUCOSE 6-DEHYDROGENASE TUAD"/>
    <property type="match status" value="1"/>
</dbReference>
<dbReference type="NCBIfam" id="TIGR03026">
    <property type="entry name" value="NDP-sugDHase"/>
    <property type="match status" value="1"/>
</dbReference>
<keyword evidence="5 7" id="KW-0520">NAD</keyword>
<accession>A0A1H0QCC7</accession>
<dbReference type="Proteomes" id="UP000199159">
    <property type="component" value="Unassembled WGS sequence"/>
</dbReference>
<feature type="active site" description="Nucleophile" evidence="8">
    <location>
        <position position="260"/>
    </location>
</feature>
<feature type="binding site" evidence="10">
    <location>
        <position position="119"/>
    </location>
    <ligand>
        <name>NAD(+)</name>
        <dbReference type="ChEBI" id="CHEBI:57540"/>
    </ligand>
</feature>
<evidence type="ECO:0000256" key="3">
    <source>
        <dbReference type="ARBA" id="ARBA00012954"/>
    </source>
</evidence>
<evidence type="ECO:0000256" key="10">
    <source>
        <dbReference type="PIRSR" id="PIRSR500134-3"/>
    </source>
</evidence>
<evidence type="ECO:0000256" key="6">
    <source>
        <dbReference type="ARBA" id="ARBA00047473"/>
    </source>
</evidence>
<dbReference type="InterPro" id="IPR008927">
    <property type="entry name" value="6-PGluconate_DH-like_C_sf"/>
</dbReference>
<protein>
    <recommendedName>
        <fullName evidence="3 7">UDP-glucose 6-dehydrogenase</fullName>
        <ecNumber evidence="3 7">1.1.1.22</ecNumber>
    </recommendedName>
</protein>
<evidence type="ECO:0000256" key="2">
    <source>
        <dbReference type="ARBA" id="ARBA00006601"/>
    </source>
</evidence>
<keyword evidence="4 7" id="KW-0560">Oxidoreductase</keyword>
<dbReference type="RefSeq" id="WP_090849895.1">
    <property type="nucleotide sequence ID" value="NZ_FNJU01000001.1"/>
</dbReference>
<sequence length="435" mass="48115">MEICIVGAGYVGLTTAAVLARLGHSVCCVDINKERIKELQEGKVPIYEPGLKEILDHHHENLSFHWDVSKGISEFPVIMIAVGTPSLPDGKTDLTYLYSVVDCISENLSSYKTIITKSTVPPGTNEILYRRLIDQGVDSSLFNIVSNPEFLREGTAIYDMEHPDKILVGHREGDSQSVSILQELYHGLDAPYVVTSLNGAEMTKYASNAFLALKISFINEMAKISDAYGVNITDVARGIGTDPRIGPHFLQAGLGYGGSCFPKDVISLEHTALEKEIHPKLLRALQEVNHEQIEVYLRKLKQAMTTIEGKTITVLGIAFKPNTDDIRCSPAVELIKRISQYDCEVRSYDPKASLPPNLYENVKQTPSLEQAIKGSDCVVIATDWEEFKEMDLGKLKKWMRGNLVLDARNCLEPRALAQHGLAYIGVARGRKSSGI</sequence>
<dbReference type="Pfam" id="PF03721">
    <property type="entry name" value="UDPG_MGDP_dh_N"/>
    <property type="match status" value="1"/>
</dbReference>
<feature type="binding site" evidence="10">
    <location>
        <position position="84"/>
    </location>
    <ligand>
        <name>NAD(+)</name>
        <dbReference type="ChEBI" id="CHEBI:57540"/>
    </ligand>
</feature>
<dbReference type="OrthoDB" id="9803238at2"/>
<comment type="catalytic activity">
    <reaction evidence="6 7">
        <text>UDP-alpha-D-glucose + 2 NAD(+) + H2O = UDP-alpha-D-glucuronate + 2 NADH + 3 H(+)</text>
        <dbReference type="Rhea" id="RHEA:23596"/>
        <dbReference type="ChEBI" id="CHEBI:15377"/>
        <dbReference type="ChEBI" id="CHEBI:15378"/>
        <dbReference type="ChEBI" id="CHEBI:57540"/>
        <dbReference type="ChEBI" id="CHEBI:57945"/>
        <dbReference type="ChEBI" id="CHEBI:58052"/>
        <dbReference type="ChEBI" id="CHEBI:58885"/>
        <dbReference type="EC" id="1.1.1.22"/>
    </reaction>
</comment>
<comment type="similarity">
    <text evidence="2 7">Belongs to the UDP-glucose/GDP-mannose dehydrogenase family.</text>
</comment>
<organism evidence="12 13">
    <name type="scientific">Litchfieldia salsa</name>
    <dbReference type="NCBI Taxonomy" id="930152"/>
    <lineage>
        <taxon>Bacteria</taxon>
        <taxon>Bacillati</taxon>
        <taxon>Bacillota</taxon>
        <taxon>Bacilli</taxon>
        <taxon>Bacillales</taxon>
        <taxon>Bacillaceae</taxon>
        <taxon>Litchfieldia</taxon>
    </lineage>
</organism>
<dbReference type="PIRSF" id="PIRSF500134">
    <property type="entry name" value="UDPglc_DH_bac"/>
    <property type="match status" value="1"/>
</dbReference>
<dbReference type="GO" id="GO:0051287">
    <property type="term" value="F:NAD binding"/>
    <property type="evidence" value="ECO:0007669"/>
    <property type="project" value="InterPro"/>
</dbReference>
<dbReference type="InterPro" id="IPR036220">
    <property type="entry name" value="UDP-Glc/GDP-Man_DH_C_sf"/>
</dbReference>
<dbReference type="PIRSF" id="PIRSF000124">
    <property type="entry name" value="UDPglc_GDPman_dh"/>
    <property type="match status" value="1"/>
</dbReference>
<dbReference type="SMART" id="SM00984">
    <property type="entry name" value="UDPG_MGDP_dh_C"/>
    <property type="match status" value="1"/>
</dbReference>
<dbReference type="GO" id="GO:0000271">
    <property type="term" value="P:polysaccharide biosynthetic process"/>
    <property type="evidence" value="ECO:0007669"/>
    <property type="project" value="InterPro"/>
</dbReference>
<dbReference type="InterPro" id="IPR028357">
    <property type="entry name" value="UDPglc_DH_bac"/>
</dbReference>
<feature type="binding site" evidence="10">
    <location>
        <position position="35"/>
    </location>
    <ligand>
        <name>NAD(+)</name>
        <dbReference type="ChEBI" id="CHEBI:57540"/>
    </ligand>
</feature>
<dbReference type="GO" id="GO:0003979">
    <property type="term" value="F:UDP-glucose 6-dehydrogenase activity"/>
    <property type="evidence" value="ECO:0007669"/>
    <property type="project" value="UniProtKB-EC"/>
</dbReference>
<feature type="binding site" evidence="10">
    <location>
        <position position="30"/>
    </location>
    <ligand>
        <name>NAD(+)</name>
        <dbReference type="ChEBI" id="CHEBI:57540"/>
    </ligand>
</feature>
<name>A0A1H0QCC7_9BACI</name>
<feature type="binding site" evidence="10">
    <location>
        <position position="263"/>
    </location>
    <ligand>
        <name>NAD(+)</name>
        <dbReference type="ChEBI" id="CHEBI:57540"/>
    </ligand>
</feature>
<feature type="binding site" evidence="9">
    <location>
        <begin position="150"/>
        <end position="153"/>
    </location>
    <ligand>
        <name>substrate</name>
    </ligand>
</feature>
<gene>
    <name evidence="12" type="ORF">SAMN05216565_101700</name>
</gene>
<feature type="binding site" evidence="9">
    <location>
        <position position="257"/>
    </location>
    <ligand>
        <name>substrate</name>
    </ligand>
</feature>
<comment type="pathway">
    <text evidence="1">Nucleotide-sugar biosynthesis; UDP-alpha-D-glucuronate biosynthesis; UDP-alpha-D-glucuronate from UDP-alpha-D-glucose: step 1/1.</text>
</comment>
<dbReference type="SUPFAM" id="SSF52413">
    <property type="entry name" value="UDP-glucose/GDP-mannose dehydrogenase C-terminal domain"/>
    <property type="match status" value="1"/>
</dbReference>
<feature type="binding site" evidence="9">
    <location>
        <begin position="249"/>
        <end position="253"/>
    </location>
    <ligand>
        <name>substrate</name>
    </ligand>
</feature>
<reference evidence="13" key="1">
    <citation type="submission" date="2016-10" db="EMBL/GenBank/DDBJ databases">
        <authorList>
            <person name="Varghese N."/>
            <person name="Submissions S."/>
        </authorList>
    </citation>
    <scope>NUCLEOTIDE SEQUENCE [LARGE SCALE GENOMIC DNA]</scope>
    <source>
        <strain evidence="13">IBRC-M10078</strain>
    </source>
</reference>
<dbReference type="Gene3D" id="1.20.5.100">
    <property type="entry name" value="Cytochrome c1, transmembrane anchor, C-terminal"/>
    <property type="match status" value="1"/>
</dbReference>
<dbReference type="STRING" id="930152.SAMN05216565_101700"/>
<dbReference type="InterPro" id="IPR014027">
    <property type="entry name" value="UDP-Glc/GDP-Man_DH_C"/>
</dbReference>
<evidence type="ECO:0000256" key="5">
    <source>
        <dbReference type="ARBA" id="ARBA00023027"/>
    </source>
</evidence>
<evidence type="ECO:0000259" key="11">
    <source>
        <dbReference type="SMART" id="SM00984"/>
    </source>
</evidence>
<evidence type="ECO:0000256" key="9">
    <source>
        <dbReference type="PIRSR" id="PIRSR500134-2"/>
    </source>
</evidence>
<evidence type="ECO:0000256" key="4">
    <source>
        <dbReference type="ARBA" id="ARBA00023002"/>
    </source>
</evidence>
<dbReference type="InterPro" id="IPR036291">
    <property type="entry name" value="NAD(P)-bd_dom_sf"/>
</dbReference>
<feature type="binding site" evidence="9">
    <location>
        <position position="204"/>
    </location>
    <ligand>
        <name>substrate</name>
    </ligand>
</feature>
<proteinExistence type="inferred from homology"/>
<evidence type="ECO:0000313" key="12">
    <source>
        <dbReference type="EMBL" id="SDP15021.1"/>
    </source>
</evidence>